<dbReference type="OrthoDB" id="6014157at2"/>
<protein>
    <submittedName>
        <fullName evidence="3">DUF11 domain-containing protein</fullName>
    </submittedName>
</protein>
<dbReference type="AlphaFoldDB" id="A0A4U5K4W7"/>
<evidence type="ECO:0000313" key="4">
    <source>
        <dbReference type="Proteomes" id="UP000308707"/>
    </source>
</evidence>
<reference evidence="3 4" key="1">
    <citation type="submission" date="2019-04" db="EMBL/GenBank/DDBJ databases">
        <title>Reference strain of H23.</title>
        <authorList>
            <person name="Luo X."/>
        </authorList>
    </citation>
    <scope>NUCLEOTIDE SEQUENCE [LARGE SCALE GENOMIC DNA]</scope>
    <source>
        <strain evidence="3 4">H23</strain>
    </source>
</reference>
<evidence type="ECO:0000256" key="1">
    <source>
        <dbReference type="SAM" id="SignalP"/>
    </source>
</evidence>
<organism evidence="3 4">
    <name type="scientific">Luteimonas gilva</name>
    <dbReference type="NCBI Taxonomy" id="2572684"/>
    <lineage>
        <taxon>Bacteria</taxon>
        <taxon>Pseudomonadati</taxon>
        <taxon>Pseudomonadota</taxon>
        <taxon>Gammaproteobacteria</taxon>
        <taxon>Lysobacterales</taxon>
        <taxon>Lysobacteraceae</taxon>
        <taxon>Luteimonas</taxon>
    </lineage>
</organism>
<evidence type="ECO:0000313" key="3">
    <source>
        <dbReference type="EMBL" id="TKR34119.1"/>
    </source>
</evidence>
<feature type="signal peptide" evidence="1">
    <location>
        <begin position="1"/>
        <end position="40"/>
    </location>
</feature>
<sequence>MDCAPDTIRKRRAKLPFAMRLWLAAIAACATGFSAAPAQAQVQRTFVNLGFEQPALTGSNCYLIFSATAVNGWTTNHPNNAVSGSCSLAGQTPGAIVTQPVEFWRGPSFSGVPPRAGLQHAELNAYVASRLSQNICLTTGERIDWRLSHRGRNVTADVMNFNIDSTANTVAVITSDTLGGGGNPVCASSGPIDNLSCSVAAAPNNWRDFSGSFIWNGTTNNHSFGFEAIGGTGSGNFLDEIQVTLRPYVEFTSSTFVTREGQAMTLPTIRITGTVPAGGITVLATITGGTASRPDDYTTASGTATVNIAVPQGVYDNNLFTVPIASIVDDTAIENNETVTFELQSDTANYTLSSTSTCGTAAITAATLTIQDNDVDLRTTKTVNTSTPAPGGTAVFTVAYQNNTAQPTVGDTTMHDATATLADALPAGFTAFSWTCAASGTPAPVCPAASGTGPINTAATLPAGIGGAAGGTLTYTVTGTLATTQCTSTTNTSTVTATGAMAEGASAQAGFPTPAPGGTANNPATAAVDPVCADLSIAKTNNATSVTSGTITTYDIVVSNAGPDAVANAILTDPSPTNLSNCVLGAPACAVSGGTATCPTVGAAAGQLSIANLQGAGVLIPSMNPGGSLTFKIACTVN</sequence>
<dbReference type="InterPro" id="IPR001434">
    <property type="entry name" value="OmcB-like_DUF11"/>
</dbReference>
<dbReference type="EMBL" id="SZUA01000001">
    <property type="protein sequence ID" value="TKR34119.1"/>
    <property type="molecule type" value="Genomic_DNA"/>
</dbReference>
<dbReference type="Gene3D" id="2.60.40.2030">
    <property type="match status" value="1"/>
</dbReference>
<feature type="domain" description="DUF11" evidence="2">
    <location>
        <begin position="534"/>
        <end position="601"/>
    </location>
</feature>
<name>A0A4U5K4W7_9GAMM</name>
<dbReference type="SUPFAM" id="SSF141072">
    <property type="entry name" value="CalX-like"/>
    <property type="match status" value="1"/>
</dbReference>
<dbReference type="Proteomes" id="UP000308707">
    <property type="component" value="Unassembled WGS sequence"/>
</dbReference>
<dbReference type="InterPro" id="IPR038081">
    <property type="entry name" value="CalX-like_sf"/>
</dbReference>
<accession>A0A4U5K4W7</accession>
<proteinExistence type="predicted"/>
<dbReference type="NCBIfam" id="TIGR01451">
    <property type="entry name" value="B_ant_repeat"/>
    <property type="match status" value="1"/>
</dbReference>
<keyword evidence="1" id="KW-0732">Signal</keyword>
<feature type="chain" id="PRO_5020229805" evidence="1">
    <location>
        <begin position="41"/>
        <end position="638"/>
    </location>
</feature>
<comment type="caution">
    <text evidence="3">The sequence shown here is derived from an EMBL/GenBank/DDBJ whole genome shotgun (WGS) entry which is preliminary data.</text>
</comment>
<evidence type="ECO:0000259" key="2">
    <source>
        <dbReference type="Pfam" id="PF01345"/>
    </source>
</evidence>
<dbReference type="InterPro" id="IPR047589">
    <property type="entry name" value="DUF11_rpt"/>
</dbReference>
<dbReference type="Pfam" id="PF01345">
    <property type="entry name" value="DUF11"/>
    <property type="match status" value="1"/>
</dbReference>
<keyword evidence="4" id="KW-1185">Reference proteome</keyword>
<gene>
    <name evidence="3" type="ORF">FCE95_07595</name>
</gene>